<organism evidence="1">
    <name type="scientific">marine sediment metagenome</name>
    <dbReference type="NCBI Taxonomy" id="412755"/>
    <lineage>
        <taxon>unclassified sequences</taxon>
        <taxon>metagenomes</taxon>
        <taxon>ecological metagenomes</taxon>
    </lineage>
</organism>
<comment type="caution">
    <text evidence="1">The sequence shown here is derived from an EMBL/GenBank/DDBJ whole genome shotgun (WGS) entry which is preliminary data.</text>
</comment>
<proteinExistence type="predicted"/>
<gene>
    <name evidence="1" type="ORF">S03H2_44105</name>
</gene>
<name>X1I0A6_9ZZZZ</name>
<evidence type="ECO:0000313" key="1">
    <source>
        <dbReference type="EMBL" id="GAH75142.1"/>
    </source>
</evidence>
<reference evidence="1" key="1">
    <citation type="journal article" date="2014" name="Front. Microbiol.">
        <title>High frequency of phylogenetically diverse reductive dehalogenase-homologous genes in deep subseafloor sedimentary metagenomes.</title>
        <authorList>
            <person name="Kawai M."/>
            <person name="Futagami T."/>
            <person name="Toyoda A."/>
            <person name="Takaki Y."/>
            <person name="Nishi S."/>
            <person name="Hori S."/>
            <person name="Arai W."/>
            <person name="Tsubouchi T."/>
            <person name="Morono Y."/>
            <person name="Uchiyama I."/>
            <person name="Ito T."/>
            <person name="Fujiyama A."/>
            <person name="Inagaki F."/>
            <person name="Takami H."/>
        </authorList>
    </citation>
    <scope>NUCLEOTIDE SEQUENCE</scope>
    <source>
        <strain evidence="1">Expedition CK06-06</strain>
    </source>
</reference>
<dbReference type="EMBL" id="BARU01027553">
    <property type="protein sequence ID" value="GAH75142.1"/>
    <property type="molecule type" value="Genomic_DNA"/>
</dbReference>
<sequence>MRETTVKLFSDYTKEIYRKIKDKEGDFADGFLVPGMIAVPINKRESFKQRHFPYWLQRFFPVKTKDVNIRKLLMKHLKEEDTALYANLRR</sequence>
<accession>X1I0A6</accession>
<protein>
    <submittedName>
        <fullName evidence="1">Uncharacterized protein</fullName>
    </submittedName>
</protein>
<dbReference type="AlphaFoldDB" id="X1I0A6"/>